<dbReference type="InterPro" id="IPR023220">
    <property type="entry name" value="T4SS_VirB5-domain"/>
</dbReference>
<sequence>MARKAIVSAIAVAALLHAGGAGAQVPVIDTATLTQATQTAANTAQIMQTNQQIMNYTQQTLAAVTGNRSTGNLSSIGLSGGFSMSSLPGLSQLLGGGGISMAGLGSFGSIASSIINGLNLVKTLTGASSASTPTDLAYTGAVNTAAAVTAAVAGAQTAGSSRSTAFQSGAGQIGSAPDVKGSIDQNSQLVTQNGQTINELIGTVNLTNAALNAQQQQDLAAQSKLSTMWTYNPAQATLTGN</sequence>
<dbReference type="Pfam" id="PF07996">
    <property type="entry name" value="T4SS"/>
    <property type="match status" value="1"/>
</dbReference>
<dbReference type="Proteomes" id="UP000309061">
    <property type="component" value="Plasmid unnamed1"/>
</dbReference>
<dbReference type="RefSeq" id="WP_136498185.1">
    <property type="nucleotide sequence ID" value="NZ_CP046053.1"/>
</dbReference>
<dbReference type="SUPFAM" id="SSF101082">
    <property type="entry name" value="Typo IV secretion system protein TraC"/>
    <property type="match status" value="1"/>
</dbReference>
<evidence type="ECO:0000313" key="2">
    <source>
        <dbReference type="EMBL" id="QGM48285.1"/>
    </source>
</evidence>
<geneLocation type="plasmid" evidence="2">
    <name>unnamed1</name>
</geneLocation>
<dbReference type="EMBL" id="CP046053">
    <property type="protein sequence ID" value="QGM48285.1"/>
    <property type="molecule type" value="Genomic_DNA"/>
</dbReference>
<dbReference type="Gene3D" id="1.20.58.430">
    <property type="entry name" value="Type IV secretion system, VirB5-domain"/>
    <property type="match status" value="1"/>
</dbReference>
<gene>
    <name evidence="2" type="ORF">H2LOC_021100</name>
</gene>
<organism evidence="2 3">
    <name type="scientific">Methylocystis heyeri</name>
    <dbReference type="NCBI Taxonomy" id="391905"/>
    <lineage>
        <taxon>Bacteria</taxon>
        <taxon>Pseudomonadati</taxon>
        <taxon>Pseudomonadota</taxon>
        <taxon>Alphaproteobacteria</taxon>
        <taxon>Hyphomicrobiales</taxon>
        <taxon>Methylocystaceae</taxon>
        <taxon>Methylocystis</taxon>
    </lineage>
</organism>
<dbReference type="KEGG" id="mhey:H2LOC_021100"/>
<feature type="chain" id="PRO_5025486699" evidence="1">
    <location>
        <begin position="24"/>
        <end position="241"/>
    </location>
</feature>
<keyword evidence="2" id="KW-0614">Plasmid</keyword>
<accession>A0A6B8KMA8</accession>
<evidence type="ECO:0000256" key="1">
    <source>
        <dbReference type="SAM" id="SignalP"/>
    </source>
</evidence>
<proteinExistence type="predicted"/>
<reference evidence="2 3" key="1">
    <citation type="submission" date="2019-11" db="EMBL/GenBank/DDBJ databases">
        <title>The genome sequence of Methylocystis heyeri.</title>
        <authorList>
            <person name="Oshkin I.Y."/>
            <person name="Miroshnikov K."/>
            <person name="Dedysh S.N."/>
        </authorList>
    </citation>
    <scope>NUCLEOTIDE SEQUENCE [LARGE SCALE GENOMIC DNA]</scope>
    <source>
        <strain evidence="2 3">H2</strain>
        <plasmid evidence="2 3">unnamed1</plasmid>
    </source>
</reference>
<name>A0A6B8KMA8_9HYPH</name>
<feature type="signal peptide" evidence="1">
    <location>
        <begin position="1"/>
        <end position="23"/>
    </location>
</feature>
<dbReference type="InterPro" id="IPR014158">
    <property type="entry name" value="T4SS_VirB5"/>
</dbReference>
<dbReference type="AlphaFoldDB" id="A0A6B8KMA8"/>
<keyword evidence="1" id="KW-0732">Signal</keyword>
<evidence type="ECO:0000313" key="3">
    <source>
        <dbReference type="Proteomes" id="UP000309061"/>
    </source>
</evidence>
<dbReference type="OrthoDB" id="8071183at2"/>
<protein>
    <submittedName>
        <fullName evidence="2">Type VI secretion protein</fullName>
    </submittedName>
</protein>
<keyword evidence="3" id="KW-1185">Reference proteome</keyword>